<accession>A0ABQ9HRN3</accession>
<organism evidence="2 3">
    <name type="scientific">Dryococelus australis</name>
    <dbReference type="NCBI Taxonomy" id="614101"/>
    <lineage>
        <taxon>Eukaryota</taxon>
        <taxon>Metazoa</taxon>
        <taxon>Ecdysozoa</taxon>
        <taxon>Arthropoda</taxon>
        <taxon>Hexapoda</taxon>
        <taxon>Insecta</taxon>
        <taxon>Pterygota</taxon>
        <taxon>Neoptera</taxon>
        <taxon>Polyneoptera</taxon>
        <taxon>Phasmatodea</taxon>
        <taxon>Verophasmatodea</taxon>
        <taxon>Anareolatae</taxon>
        <taxon>Phasmatidae</taxon>
        <taxon>Eurycanthinae</taxon>
        <taxon>Dryococelus</taxon>
    </lineage>
</organism>
<proteinExistence type="predicted"/>
<comment type="caution">
    <text evidence="2">The sequence shown here is derived from an EMBL/GenBank/DDBJ whole genome shotgun (WGS) entry which is preliminary data.</text>
</comment>
<evidence type="ECO:0000256" key="1">
    <source>
        <dbReference type="SAM" id="MobiDB-lite"/>
    </source>
</evidence>
<protein>
    <submittedName>
        <fullName evidence="2">Uncharacterized protein</fullName>
    </submittedName>
</protein>
<dbReference type="EMBL" id="JARBHB010000004">
    <property type="protein sequence ID" value="KAJ8887044.1"/>
    <property type="molecule type" value="Genomic_DNA"/>
</dbReference>
<evidence type="ECO:0000313" key="3">
    <source>
        <dbReference type="Proteomes" id="UP001159363"/>
    </source>
</evidence>
<keyword evidence="3" id="KW-1185">Reference proteome</keyword>
<feature type="region of interest" description="Disordered" evidence="1">
    <location>
        <begin position="60"/>
        <end position="91"/>
    </location>
</feature>
<evidence type="ECO:0000313" key="2">
    <source>
        <dbReference type="EMBL" id="KAJ8887044.1"/>
    </source>
</evidence>
<reference evidence="2 3" key="1">
    <citation type="submission" date="2023-02" db="EMBL/GenBank/DDBJ databases">
        <title>LHISI_Scaffold_Assembly.</title>
        <authorList>
            <person name="Stuart O.P."/>
            <person name="Cleave R."/>
            <person name="Magrath M.J.L."/>
            <person name="Mikheyev A.S."/>
        </authorList>
    </citation>
    <scope>NUCLEOTIDE SEQUENCE [LARGE SCALE GENOMIC DNA]</scope>
    <source>
        <strain evidence="2">Daus_M_001</strain>
        <tissue evidence="2">Leg muscle</tissue>
    </source>
</reference>
<sequence length="109" mass="12142">MQACSDEVEKDSAGVAQVTKVQGAAGSSEVQQLQKTIVCLVNKWKRVWVSSVKRLPRYFGPKGNKLQEQTQGKLSNARGGTTFRPQRTADGRPIFFGCDKASHIRRDYK</sequence>
<name>A0ABQ9HRN3_9NEOP</name>
<gene>
    <name evidence="2" type="ORF">PR048_013259</name>
</gene>
<dbReference type="Proteomes" id="UP001159363">
    <property type="component" value="Chromosome X"/>
</dbReference>